<dbReference type="Gene3D" id="3.40.50.1170">
    <property type="entry name" value="L-asparaginase, N-terminal domain"/>
    <property type="match status" value="1"/>
</dbReference>
<evidence type="ECO:0000256" key="6">
    <source>
        <dbReference type="PIRSR" id="PIRSR001220-2"/>
    </source>
</evidence>
<dbReference type="PRINTS" id="PR00139">
    <property type="entry name" value="ASNGLNASE"/>
</dbReference>
<dbReference type="Pfam" id="PF17763">
    <property type="entry name" value="Asparaginase_C"/>
    <property type="match status" value="1"/>
</dbReference>
<dbReference type="PROSITE" id="PS00917">
    <property type="entry name" value="ASN_GLN_ASE_2"/>
    <property type="match status" value="1"/>
</dbReference>
<dbReference type="PANTHER" id="PTHR11707:SF28">
    <property type="entry name" value="60 KDA LYSOPHOSPHOLIPASE"/>
    <property type="match status" value="1"/>
</dbReference>
<feature type="binding site" evidence="6">
    <location>
        <begin position="83"/>
        <end position="84"/>
    </location>
    <ligand>
        <name>substrate</name>
    </ligand>
</feature>
<evidence type="ECO:0000256" key="5">
    <source>
        <dbReference type="PIRSR" id="PIRSR001220-1"/>
    </source>
</evidence>
<name>A0A7I7RT96_9MYCO</name>
<dbReference type="InterPro" id="IPR020827">
    <property type="entry name" value="Asparaginase/glutaminase_AS1"/>
</dbReference>
<dbReference type="AlphaFoldDB" id="A0A7I7RT96"/>
<evidence type="ECO:0000313" key="12">
    <source>
        <dbReference type="Proteomes" id="UP000467428"/>
    </source>
</evidence>
<evidence type="ECO:0000259" key="9">
    <source>
        <dbReference type="Pfam" id="PF00710"/>
    </source>
</evidence>
<dbReference type="InterPro" id="IPR004550">
    <property type="entry name" value="AsnASE_II"/>
</dbReference>
<dbReference type="CDD" id="cd08964">
    <property type="entry name" value="L-asparaginase_II"/>
    <property type="match status" value="1"/>
</dbReference>
<organism evidence="11 12">
    <name type="scientific">Mycolicibacterium arabiense</name>
    <dbReference type="NCBI Taxonomy" id="1286181"/>
    <lineage>
        <taxon>Bacteria</taxon>
        <taxon>Bacillati</taxon>
        <taxon>Actinomycetota</taxon>
        <taxon>Actinomycetes</taxon>
        <taxon>Mycobacteriales</taxon>
        <taxon>Mycobacteriaceae</taxon>
        <taxon>Mycolicibacterium</taxon>
    </lineage>
</organism>
<evidence type="ECO:0000256" key="2">
    <source>
        <dbReference type="ARBA" id="ARBA00012920"/>
    </source>
</evidence>
<evidence type="ECO:0000313" key="11">
    <source>
        <dbReference type="EMBL" id="BBY47824.1"/>
    </source>
</evidence>
<feature type="active site" evidence="7">
    <location>
        <position position="12"/>
    </location>
</feature>
<feature type="domain" description="Asparaginase/glutaminase C-terminal" evidence="10">
    <location>
        <begin position="195"/>
        <end position="300"/>
    </location>
</feature>
<sequence length="308" mass="30370">MTRVVVVTTGGTIATSTDADGVARPTHGGTDLLSTAGTANRRVVDLLALDSSEIGPPEWQLIGGAVAAAIGDGAHGVVVTHGTDTMEETALWLDLVHHGPEPVVLTGAMRSADSPDADGPGNLRDALAVAGDPRAEGTGVTVCMAGTVWQPLGLTKTGSGFTGVAIGAASPDGVVLDGVKRRPSFAGGLAEAPPRVDVVATYAGSDAVALDACVAAGARGVVLEAMGSGNAGPDVVDGVRRATARGVTVVVSTRVPGARVSARYGPGLALAEAGAVPVPVLGTPQARVLLMAALAAGADVGDVFTEWA</sequence>
<dbReference type="InterPro" id="IPR027475">
    <property type="entry name" value="Asparaginase/glutaminase_AS2"/>
</dbReference>
<gene>
    <name evidence="11" type="primary">ansA</name>
    <name evidence="11" type="ORF">MARA_12920</name>
</gene>
<dbReference type="SMART" id="SM00870">
    <property type="entry name" value="Asparaginase"/>
    <property type="match status" value="1"/>
</dbReference>
<feature type="domain" description="L-asparaginase N-terminal" evidence="9">
    <location>
        <begin position="3"/>
        <end position="159"/>
    </location>
</feature>
<keyword evidence="3" id="KW-0378">Hydrolase</keyword>
<dbReference type="SFLD" id="SFLDS00057">
    <property type="entry name" value="Glutaminase/Asparaginase"/>
    <property type="match status" value="1"/>
</dbReference>
<dbReference type="PIRSF" id="PIRSF500176">
    <property type="entry name" value="L_ASNase"/>
    <property type="match status" value="1"/>
</dbReference>
<comment type="similarity">
    <text evidence="1">Belongs to the asparaginase 1 family.</text>
</comment>
<geneLocation type="plasmid" evidence="12">
    <name>pjcm18538 dna</name>
</geneLocation>
<evidence type="ECO:0000256" key="1">
    <source>
        <dbReference type="ARBA" id="ARBA00010518"/>
    </source>
</evidence>
<dbReference type="GO" id="GO:0006528">
    <property type="term" value="P:asparagine metabolic process"/>
    <property type="evidence" value="ECO:0007669"/>
    <property type="project" value="InterPro"/>
</dbReference>
<dbReference type="InterPro" id="IPR027473">
    <property type="entry name" value="L-asparaginase_C"/>
</dbReference>
<comment type="catalytic activity">
    <reaction evidence="4">
        <text>L-asparagine + H2O = L-aspartate + NH4(+)</text>
        <dbReference type="Rhea" id="RHEA:21016"/>
        <dbReference type="ChEBI" id="CHEBI:15377"/>
        <dbReference type="ChEBI" id="CHEBI:28938"/>
        <dbReference type="ChEBI" id="CHEBI:29991"/>
        <dbReference type="ChEBI" id="CHEBI:58048"/>
        <dbReference type="EC" id="3.5.1.1"/>
    </reaction>
</comment>
<dbReference type="GO" id="GO:0004067">
    <property type="term" value="F:asparaginase activity"/>
    <property type="evidence" value="ECO:0007669"/>
    <property type="project" value="UniProtKB-UniRule"/>
</dbReference>
<dbReference type="InterPro" id="IPR027474">
    <property type="entry name" value="L-asparaginase_N"/>
</dbReference>
<dbReference type="InterPro" id="IPR036152">
    <property type="entry name" value="Asp/glu_Ase-like_sf"/>
</dbReference>
<dbReference type="SUPFAM" id="SSF53774">
    <property type="entry name" value="Glutaminase/Asparaginase"/>
    <property type="match status" value="1"/>
</dbReference>
<protein>
    <recommendedName>
        <fullName evidence="2">asparaginase</fullName>
        <ecNumber evidence="2">3.5.1.1</ecNumber>
    </recommendedName>
</protein>
<dbReference type="PIRSF" id="PIRSF001220">
    <property type="entry name" value="L-ASNase_gatD"/>
    <property type="match status" value="1"/>
</dbReference>
<feature type="active site" evidence="8">
    <location>
        <position position="83"/>
    </location>
</feature>
<dbReference type="Pfam" id="PF00710">
    <property type="entry name" value="Asparaginase"/>
    <property type="match status" value="1"/>
</dbReference>
<dbReference type="PROSITE" id="PS00144">
    <property type="entry name" value="ASN_GLN_ASE_1"/>
    <property type="match status" value="1"/>
</dbReference>
<dbReference type="InterPro" id="IPR040919">
    <property type="entry name" value="Asparaginase_C"/>
</dbReference>
<keyword evidence="12" id="KW-1185">Reference proteome</keyword>
<dbReference type="RefSeq" id="WP_163924625.1">
    <property type="nucleotide sequence ID" value="NZ_AP022593.1"/>
</dbReference>
<dbReference type="PROSITE" id="PS51732">
    <property type="entry name" value="ASN_GLN_ASE_3"/>
    <property type="match status" value="1"/>
</dbReference>
<dbReference type="EC" id="3.5.1.1" evidence="2"/>
<reference evidence="11 12" key="1">
    <citation type="journal article" date="2019" name="Emerg. Microbes Infect.">
        <title>Comprehensive subspecies identification of 175 nontuberculous mycobacteria species based on 7547 genomic profiles.</title>
        <authorList>
            <person name="Matsumoto Y."/>
            <person name="Kinjo T."/>
            <person name="Motooka D."/>
            <person name="Nabeya D."/>
            <person name="Jung N."/>
            <person name="Uechi K."/>
            <person name="Horii T."/>
            <person name="Iida T."/>
            <person name="Fujita J."/>
            <person name="Nakamura S."/>
        </authorList>
    </citation>
    <scope>NUCLEOTIDE SEQUENCE [LARGE SCALE GENOMIC DNA]</scope>
    <source>
        <strain evidence="11 12">JCM 18538</strain>
    </source>
</reference>
<proteinExistence type="inferred from homology"/>
<dbReference type="InterPro" id="IPR037152">
    <property type="entry name" value="L-asparaginase_N_sf"/>
</dbReference>
<evidence type="ECO:0000256" key="7">
    <source>
        <dbReference type="PROSITE-ProRule" id="PRU10099"/>
    </source>
</evidence>
<feature type="active site" description="O-isoaspartyl threonine intermediate" evidence="5">
    <location>
        <position position="12"/>
    </location>
</feature>
<dbReference type="EMBL" id="AP022593">
    <property type="protein sequence ID" value="BBY47824.1"/>
    <property type="molecule type" value="Genomic_DNA"/>
</dbReference>
<accession>A0A7I7RT96</accession>
<feature type="binding site" evidence="6">
    <location>
        <position position="51"/>
    </location>
    <ligand>
        <name>substrate</name>
    </ligand>
</feature>
<dbReference type="Proteomes" id="UP000467428">
    <property type="component" value="Chromosome"/>
</dbReference>
<dbReference type="PANTHER" id="PTHR11707">
    <property type="entry name" value="L-ASPARAGINASE"/>
    <property type="match status" value="1"/>
</dbReference>
<dbReference type="Gene3D" id="3.40.50.40">
    <property type="match status" value="1"/>
</dbReference>
<evidence type="ECO:0000256" key="4">
    <source>
        <dbReference type="ARBA" id="ARBA00049366"/>
    </source>
</evidence>
<evidence type="ECO:0000256" key="3">
    <source>
        <dbReference type="ARBA" id="ARBA00022801"/>
    </source>
</evidence>
<dbReference type="InterPro" id="IPR006034">
    <property type="entry name" value="Asparaginase/glutaminase-like"/>
</dbReference>
<evidence type="ECO:0000256" key="8">
    <source>
        <dbReference type="PROSITE-ProRule" id="PRU10100"/>
    </source>
</evidence>
<dbReference type="KEGG" id="marz:MARA_12920"/>
<evidence type="ECO:0000259" key="10">
    <source>
        <dbReference type="Pfam" id="PF17763"/>
    </source>
</evidence>